<dbReference type="eggNOG" id="ENOG502Z87A">
    <property type="taxonomic scope" value="Bacteria"/>
</dbReference>
<reference evidence="2 3" key="1">
    <citation type="submission" date="2007-10" db="EMBL/GenBank/DDBJ databases">
        <title>Complete sequence of Shewanella pealeana ATCC 700345.</title>
        <authorList>
            <consortium name="US DOE Joint Genome Institute"/>
            <person name="Copeland A."/>
            <person name="Lucas S."/>
            <person name="Lapidus A."/>
            <person name="Barry K."/>
            <person name="Glavina del Rio T."/>
            <person name="Dalin E."/>
            <person name="Tice H."/>
            <person name="Pitluck S."/>
            <person name="Chertkov O."/>
            <person name="Brettin T."/>
            <person name="Bruce D."/>
            <person name="Detter J.C."/>
            <person name="Han C."/>
            <person name="Schmutz J."/>
            <person name="Larimer F."/>
            <person name="Land M."/>
            <person name="Hauser L."/>
            <person name="Kyrpides N."/>
            <person name="Kim E."/>
            <person name="Zhao J.-S.Z."/>
            <person name="Manno D."/>
            <person name="Hawari J."/>
            <person name="Richardson P."/>
        </authorList>
    </citation>
    <scope>NUCLEOTIDE SEQUENCE [LARGE SCALE GENOMIC DNA]</scope>
    <source>
        <strain evidence="3">ATCC 700345 / ANG-SQ1</strain>
    </source>
</reference>
<dbReference type="KEGG" id="spl:Spea_1725"/>
<sequence>MMKKLPLISVFSLIAPLSFTSLSFAQQDEVQDMSDPLAVYTQAGAGVTNKGSNLKLGNSYDTGNPDTMAMNIVELKGIAGDSLGLDGNDSINQLRYRNFNLDMTNGRGAQIDVNWDFNNNVGNASYSFIQALPALGPVQLFPLAGIGITVTDTAVIRGDETEIGSVGYAIPSSFAVVGTYAKITLTDKIWLNYNPMYMTTLNSNEYMSDMMDGLYHEVVASYQINPKQNIRLFANYAATEFNADKNVDWRIEFNHQF</sequence>
<feature type="signal peptide" evidence="1">
    <location>
        <begin position="1"/>
        <end position="25"/>
    </location>
</feature>
<dbReference type="AlphaFoldDB" id="A8H3B1"/>
<dbReference type="SUPFAM" id="SSF56935">
    <property type="entry name" value="Porins"/>
    <property type="match status" value="1"/>
</dbReference>
<dbReference type="HOGENOM" id="CLU_092445_0_0_6"/>
<dbReference type="EMBL" id="CP000851">
    <property type="protein sequence ID" value="ABV87048.1"/>
    <property type="molecule type" value="Genomic_DNA"/>
</dbReference>
<evidence type="ECO:0000256" key="1">
    <source>
        <dbReference type="SAM" id="SignalP"/>
    </source>
</evidence>
<name>A8H3B1_SHEPA</name>
<protein>
    <recommendedName>
        <fullName evidence="4">Lipoprotein</fullName>
    </recommendedName>
</protein>
<evidence type="ECO:0008006" key="4">
    <source>
        <dbReference type="Google" id="ProtNLM"/>
    </source>
</evidence>
<accession>A8H3B1</accession>
<feature type="chain" id="PRO_5002720644" description="Lipoprotein" evidence="1">
    <location>
        <begin position="26"/>
        <end position="257"/>
    </location>
</feature>
<dbReference type="RefSeq" id="WP_012154968.1">
    <property type="nucleotide sequence ID" value="NC_009901.1"/>
</dbReference>
<gene>
    <name evidence="2" type="ordered locus">Spea_1725</name>
</gene>
<keyword evidence="1" id="KW-0732">Signal</keyword>
<evidence type="ECO:0000313" key="3">
    <source>
        <dbReference type="Proteomes" id="UP000002608"/>
    </source>
</evidence>
<keyword evidence="3" id="KW-1185">Reference proteome</keyword>
<proteinExistence type="predicted"/>
<dbReference type="Proteomes" id="UP000002608">
    <property type="component" value="Chromosome"/>
</dbReference>
<evidence type="ECO:0000313" key="2">
    <source>
        <dbReference type="EMBL" id="ABV87048.1"/>
    </source>
</evidence>
<organism evidence="2 3">
    <name type="scientific">Shewanella pealeana (strain ATCC 700345 / ANG-SQ1)</name>
    <dbReference type="NCBI Taxonomy" id="398579"/>
    <lineage>
        <taxon>Bacteria</taxon>
        <taxon>Pseudomonadati</taxon>
        <taxon>Pseudomonadota</taxon>
        <taxon>Gammaproteobacteria</taxon>
        <taxon>Alteromonadales</taxon>
        <taxon>Shewanellaceae</taxon>
        <taxon>Shewanella</taxon>
    </lineage>
</organism>